<organism evidence="5 6">
    <name type="scientific">Hymenobacter caeli</name>
    <dbReference type="NCBI Taxonomy" id="2735894"/>
    <lineage>
        <taxon>Bacteria</taxon>
        <taxon>Pseudomonadati</taxon>
        <taxon>Bacteroidota</taxon>
        <taxon>Cytophagia</taxon>
        <taxon>Cytophagales</taxon>
        <taxon>Hymenobacteraceae</taxon>
        <taxon>Hymenobacter</taxon>
    </lineage>
</organism>
<dbReference type="Proteomes" id="UP000779507">
    <property type="component" value="Unassembled WGS sequence"/>
</dbReference>
<gene>
    <name evidence="5" type="ORF">HNP98_003503</name>
</gene>
<dbReference type="RefSeq" id="WP_173811428.1">
    <property type="nucleotide sequence ID" value="NZ_JABSNP010000019.1"/>
</dbReference>
<evidence type="ECO:0000256" key="1">
    <source>
        <dbReference type="ARBA" id="ARBA00022898"/>
    </source>
</evidence>
<comment type="function">
    <text evidence="2">Pyridoxal 5'-phosphate (PLP)-binding protein, which is involved in PLP homeostasis.</text>
</comment>
<evidence type="ECO:0000313" key="6">
    <source>
        <dbReference type="Proteomes" id="UP000779507"/>
    </source>
</evidence>
<dbReference type="InterPro" id="IPR029066">
    <property type="entry name" value="PLP-binding_barrel"/>
</dbReference>
<dbReference type="InterPro" id="IPR011078">
    <property type="entry name" value="PyrdxlP_homeostasis"/>
</dbReference>
<feature type="modified residue" description="N6-(pyridoxal phosphate)lysine" evidence="2">
    <location>
        <position position="27"/>
    </location>
</feature>
<evidence type="ECO:0000256" key="3">
    <source>
        <dbReference type="RuleBase" id="RU004514"/>
    </source>
</evidence>
<evidence type="ECO:0000259" key="4">
    <source>
        <dbReference type="Pfam" id="PF01168"/>
    </source>
</evidence>
<feature type="domain" description="Alanine racemase N-terminal" evidence="4">
    <location>
        <begin position="3"/>
        <end position="221"/>
    </location>
</feature>
<comment type="similarity">
    <text evidence="2 3">Belongs to the pyridoxal phosphate-binding protein YggS/PROSC family.</text>
</comment>
<dbReference type="PIRSF" id="PIRSF004848">
    <property type="entry name" value="YBL036c_PLPDEIII"/>
    <property type="match status" value="1"/>
</dbReference>
<dbReference type="EMBL" id="JABSNP010000019">
    <property type="protein sequence ID" value="NRT20659.1"/>
    <property type="molecule type" value="Genomic_DNA"/>
</dbReference>
<dbReference type="PANTHER" id="PTHR10146:SF14">
    <property type="entry name" value="PYRIDOXAL PHOSPHATE HOMEOSTASIS PROTEIN"/>
    <property type="match status" value="1"/>
</dbReference>
<dbReference type="NCBIfam" id="TIGR00044">
    <property type="entry name" value="YggS family pyridoxal phosphate-dependent enzyme"/>
    <property type="match status" value="1"/>
</dbReference>
<sequence>MPSIADNIHSFEEKIAGTGARLVAVTKTHPVPLLQEAYAAGSRLFGENRAQEMAEKAPQLPPDVAWHLIGHLQTNKVKYIAPFVHTVQSIDSLRLLQELDRQAARHGRVIQGLLQFHIAREEAKTGLSPAEAEELLASPEFAAMQHVRLTGVMGIATNTDDAAQVRQEFAQLRGYFEALKARYFADDAEFREISMGMSGDYALALAEGSTLIRVGSAIFGSRGYPLPPVS</sequence>
<dbReference type="Pfam" id="PF01168">
    <property type="entry name" value="Ala_racemase_N"/>
    <property type="match status" value="1"/>
</dbReference>
<dbReference type="SUPFAM" id="SSF51419">
    <property type="entry name" value="PLP-binding barrel"/>
    <property type="match status" value="1"/>
</dbReference>
<proteinExistence type="inferred from homology"/>
<evidence type="ECO:0000256" key="2">
    <source>
        <dbReference type="HAMAP-Rule" id="MF_02087"/>
    </source>
</evidence>
<dbReference type="Gene3D" id="3.20.20.10">
    <property type="entry name" value="Alanine racemase"/>
    <property type="match status" value="1"/>
</dbReference>
<dbReference type="InterPro" id="IPR001608">
    <property type="entry name" value="Ala_racemase_N"/>
</dbReference>
<reference evidence="5 6" key="1">
    <citation type="submission" date="2020-05" db="EMBL/GenBank/DDBJ databases">
        <title>Genomic Encyclopedia of Type Strains, Phase IV (KMG-V): Genome sequencing to study the core and pangenomes of soil and plant-associated prokaryotes.</title>
        <authorList>
            <person name="Whitman W."/>
        </authorList>
    </citation>
    <scope>NUCLEOTIDE SEQUENCE [LARGE SCALE GENOMIC DNA]</scope>
    <source>
        <strain evidence="5 6">9A</strain>
    </source>
</reference>
<dbReference type="HAMAP" id="MF_02087">
    <property type="entry name" value="PLP_homeostasis"/>
    <property type="match status" value="1"/>
</dbReference>
<evidence type="ECO:0000313" key="5">
    <source>
        <dbReference type="EMBL" id="NRT20659.1"/>
    </source>
</evidence>
<dbReference type="PANTHER" id="PTHR10146">
    <property type="entry name" value="PROLINE SYNTHETASE CO-TRANSCRIBED BACTERIAL HOMOLOG PROTEIN"/>
    <property type="match status" value="1"/>
</dbReference>
<accession>A0ABX2FWI0</accession>
<protein>
    <recommendedName>
        <fullName evidence="2">Pyridoxal phosphate homeostasis protein</fullName>
        <shortName evidence="2">PLP homeostasis protein</shortName>
    </recommendedName>
</protein>
<name>A0ABX2FWI0_9BACT</name>
<comment type="caution">
    <text evidence="5">The sequence shown here is derived from an EMBL/GenBank/DDBJ whole genome shotgun (WGS) entry which is preliminary data.</text>
</comment>
<dbReference type="CDD" id="cd00635">
    <property type="entry name" value="PLPDE_III_YBL036c_like"/>
    <property type="match status" value="1"/>
</dbReference>
<keyword evidence="6" id="KW-1185">Reference proteome</keyword>
<keyword evidence="1 2" id="KW-0663">Pyridoxal phosphate</keyword>